<feature type="compositionally biased region" description="Basic and acidic residues" evidence="1">
    <location>
        <begin position="155"/>
        <end position="172"/>
    </location>
</feature>
<dbReference type="EMBL" id="JARJLG010000108">
    <property type="protein sequence ID" value="KAJ7744252.1"/>
    <property type="molecule type" value="Genomic_DNA"/>
</dbReference>
<accession>A0AAD7N330</accession>
<sequence>MALDGVEPQALNDAKIIQIFVQGGIGGPGGPGGISGGPGGSAEGARLALSINNGAFPLFSSENGDIPRTKRPHMAHPFQAHSSCGSPTERSHCFRLQMVTFPYQKAPHDSSILGPLLLRLDTDTTRSLDLSEGNFFRHRDVFKWLNPKILDSRNGDHELLQPDSGKGCRREGTTGGVSPEYTASQTTTLEATAHDGRRKPDENRGVVPTFQALYRKLLLLSVCCHSQAEGEKRQSACNGLVQHVALEQYWSASKAWQRDLEPVSSHFKVWLLYCHPPNFGAANTWNFLGSCEDFTMELGM</sequence>
<evidence type="ECO:0000313" key="3">
    <source>
        <dbReference type="Proteomes" id="UP001215280"/>
    </source>
</evidence>
<keyword evidence="3" id="KW-1185">Reference proteome</keyword>
<proteinExistence type="predicted"/>
<gene>
    <name evidence="2" type="ORF">DFH07DRAFT_777118</name>
</gene>
<comment type="caution">
    <text evidence="2">The sequence shown here is derived from an EMBL/GenBank/DDBJ whole genome shotgun (WGS) entry which is preliminary data.</text>
</comment>
<organism evidence="2 3">
    <name type="scientific">Mycena maculata</name>
    <dbReference type="NCBI Taxonomy" id="230809"/>
    <lineage>
        <taxon>Eukaryota</taxon>
        <taxon>Fungi</taxon>
        <taxon>Dikarya</taxon>
        <taxon>Basidiomycota</taxon>
        <taxon>Agaricomycotina</taxon>
        <taxon>Agaricomycetes</taxon>
        <taxon>Agaricomycetidae</taxon>
        <taxon>Agaricales</taxon>
        <taxon>Marasmiineae</taxon>
        <taxon>Mycenaceae</taxon>
        <taxon>Mycena</taxon>
    </lineage>
</organism>
<feature type="compositionally biased region" description="Polar residues" evidence="1">
    <location>
        <begin position="181"/>
        <end position="190"/>
    </location>
</feature>
<feature type="region of interest" description="Disordered" evidence="1">
    <location>
        <begin position="155"/>
        <end position="202"/>
    </location>
</feature>
<protein>
    <submittedName>
        <fullName evidence="2">Uncharacterized protein</fullName>
    </submittedName>
</protein>
<feature type="compositionally biased region" description="Basic and acidic residues" evidence="1">
    <location>
        <begin position="192"/>
        <end position="202"/>
    </location>
</feature>
<evidence type="ECO:0000313" key="2">
    <source>
        <dbReference type="EMBL" id="KAJ7744252.1"/>
    </source>
</evidence>
<dbReference type="Proteomes" id="UP001215280">
    <property type="component" value="Unassembled WGS sequence"/>
</dbReference>
<reference evidence="2" key="1">
    <citation type="submission" date="2023-03" db="EMBL/GenBank/DDBJ databases">
        <title>Massive genome expansion in bonnet fungi (Mycena s.s.) driven by repeated elements and novel gene families across ecological guilds.</title>
        <authorList>
            <consortium name="Lawrence Berkeley National Laboratory"/>
            <person name="Harder C.B."/>
            <person name="Miyauchi S."/>
            <person name="Viragh M."/>
            <person name="Kuo A."/>
            <person name="Thoen E."/>
            <person name="Andreopoulos B."/>
            <person name="Lu D."/>
            <person name="Skrede I."/>
            <person name="Drula E."/>
            <person name="Henrissat B."/>
            <person name="Morin E."/>
            <person name="Kohler A."/>
            <person name="Barry K."/>
            <person name="LaButti K."/>
            <person name="Morin E."/>
            <person name="Salamov A."/>
            <person name="Lipzen A."/>
            <person name="Mereny Z."/>
            <person name="Hegedus B."/>
            <person name="Baldrian P."/>
            <person name="Stursova M."/>
            <person name="Weitz H."/>
            <person name="Taylor A."/>
            <person name="Grigoriev I.V."/>
            <person name="Nagy L.G."/>
            <person name="Martin F."/>
            <person name="Kauserud H."/>
        </authorList>
    </citation>
    <scope>NUCLEOTIDE SEQUENCE</scope>
    <source>
        <strain evidence="2">CBHHK188m</strain>
    </source>
</reference>
<name>A0AAD7N330_9AGAR</name>
<dbReference type="AlphaFoldDB" id="A0AAD7N330"/>
<evidence type="ECO:0000256" key="1">
    <source>
        <dbReference type="SAM" id="MobiDB-lite"/>
    </source>
</evidence>